<accession>A0A428MEE3</accession>
<protein>
    <recommendedName>
        <fullName evidence="4">Pyrroloquinoline-quinone binding quinoprotein</fullName>
    </recommendedName>
</protein>
<feature type="signal peptide" evidence="1">
    <location>
        <begin position="1"/>
        <end position="25"/>
    </location>
</feature>
<gene>
    <name evidence="2" type="ORF">EDE15_0714</name>
</gene>
<dbReference type="AlphaFoldDB" id="A0A428MEE3"/>
<dbReference type="RefSeq" id="WP_125483997.1">
    <property type="nucleotide sequence ID" value="NZ_RSDW01000001.1"/>
</dbReference>
<organism evidence="2 3">
    <name type="scientific">Edaphobacter aggregans</name>
    <dbReference type="NCBI Taxonomy" id="570835"/>
    <lineage>
        <taxon>Bacteria</taxon>
        <taxon>Pseudomonadati</taxon>
        <taxon>Acidobacteriota</taxon>
        <taxon>Terriglobia</taxon>
        <taxon>Terriglobales</taxon>
        <taxon>Acidobacteriaceae</taxon>
        <taxon>Edaphobacter</taxon>
    </lineage>
</organism>
<sequence length="653" mass="70273">MNLKRYWRGLIVFATVGMASSSGWGQVNVLTQHNDRLRTGANLQETVLTPANVNVKQFGMLFKRVVDDQVYGQPLYVSNVKIGGTHDVVYVTTVNNSVYAFDANDESAAAPIWHVNFGTPANLHDAKFGCLDINGKMGIIGTPVIDVESETLYVVALTRVGDGFIQRLHALDIATGADLANSPVVIAAPGFDALLQNQRPALLLTGGSVVVGYASHCDKGPYHGFLMAYDAKSLQQTAVFNTSPTGEGASIWQSGQAPAVDEQGNIYAVTGNGNWDGAANFSESFLKFDPQLKLLDWFTPTNHELLDEKDIDLNSSGATLIPGTRLVMGGGKEGVLYVLNTGALGHLGDEHAVQHFQATASHLHSLVYWKSAKRGELLFVWGQRDKARVYRLTGGRLEETPVMTRPEVNEGHPGAMLSLSANGSRDGILWAAIHATGDSWHESRPGVLHAYDADDIQRELWNSLQNPVHDDCGNYSKMAPPTIANGKVYLASFGTENVGTGQFCVYGLLPGGLRVGAPAGVSADVADDAVSVTWAAVAGARTYRVAASTSANGPFQTIVSGLTSPGFTGIPAEKGTTYFVVPLRIRMEKVQRRRRSASRLGVLRLFRESITEATFLRCQVVSGWMAWPMRRTTGAGPTASSVSWCRVVACTFS</sequence>
<dbReference type="EMBL" id="RSDW01000001">
    <property type="protein sequence ID" value="RSL15232.1"/>
    <property type="molecule type" value="Genomic_DNA"/>
</dbReference>
<evidence type="ECO:0000256" key="1">
    <source>
        <dbReference type="SAM" id="SignalP"/>
    </source>
</evidence>
<dbReference type="InterPro" id="IPR015943">
    <property type="entry name" value="WD40/YVTN_repeat-like_dom_sf"/>
</dbReference>
<dbReference type="InterPro" id="IPR013783">
    <property type="entry name" value="Ig-like_fold"/>
</dbReference>
<evidence type="ECO:0000313" key="2">
    <source>
        <dbReference type="EMBL" id="RSL15232.1"/>
    </source>
</evidence>
<keyword evidence="1" id="KW-0732">Signal</keyword>
<comment type="caution">
    <text evidence="2">The sequence shown here is derived from an EMBL/GenBank/DDBJ whole genome shotgun (WGS) entry which is preliminary data.</text>
</comment>
<evidence type="ECO:0000313" key="3">
    <source>
        <dbReference type="Proteomes" id="UP000269669"/>
    </source>
</evidence>
<reference evidence="2 3" key="1">
    <citation type="submission" date="2018-12" db="EMBL/GenBank/DDBJ databases">
        <title>Sequencing of bacterial isolates from soil warming experiment in Harvard Forest, Massachusetts, USA.</title>
        <authorList>
            <person name="Deangelis K."/>
        </authorList>
    </citation>
    <scope>NUCLEOTIDE SEQUENCE [LARGE SCALE GENOMIC DNA]</scope>
    <source>
        <strain evidence="2 3">EB153</strain>
    </source>
</reference>
<feature type="chain" id="PRO_5019346632" description="Pyrroloquinoline-quinone binding quinoprotein" evidence="1">
    <location>
        <begin position="26"/>
        <end position="653"/>
    </location>
</feature>
<evidence type="ECO:0008006" key="4">
    <source>
        <dbReference type="Google" id="ProtNLM"/>
    </source>
</evidence>
<dbReference type="InterPro" id="IPR011047">
    <property type="entry name" value="Quinoprotein_ADH-like_sf"/>
</dbReference>
<dbReference type="OrthoDB" id="5557059at2"/>
<keyword evidence="3" id="KW-1185">Reference proteome</keyword>
<dbReference type="SUPFAM" id="SSF50998">
    <property type="entry name" value="Quinoprotein alcohol dehydrogenase-like"/>
    <property type="match status" value="1"/>
</dbReference>
<proteinExistence type="predicted"/>
<name>A0A428MEE3_9BACT</name>
<dbReference type="Gene3D" id="2.130.10.10">
    <property type="entry name" value="YVTN repeat-like/Quinoprotein amine dehydrogenase"/>
    <property type="match status" value="1"/>
</dbReference>
<dbReference type="Gene3D" id="2.60.40.10">
    <property type="entry name" value="Immunoglobulins"/>
    <property type="match status" value="1"/>
</dbReference>
<dbReference type="Proteomes" id="UP000269669">
    <property type="component" value="Unassembled WGS sequence"/>
</dbReference>